<dbReference type="InterPro" id="IPR036085">
    <property type="entry name" value="PAZ_dom_sf"/>
</dbReference>
<evidence type="ECO:0000313" key="6">
    <source>
        <dbReference type="Proteomes" id="UP000639772"/>
    </source>
</evidence>
<keyword evidence="5" id="KW-1185">Reference proteome</keyword>
<protein>
    <recommendedName>
        <fullName evidence="2">Argonaute linker 1 domain-containing protein</fullName>
    </recommendedName>
</protein>
<sequence length="457" mass="49614">MARGRRNEPGSGDGSNDSGSRESGFGGRGGAHYSPAMQQQGVTRHKQASHHLGGTSAKVGGSASQQQQGGRGEGHYKARGGQPTHGGFVHQQSTNMTMEYHPRGGQSRGEPLHYRGGFGGAAYVPGRHGAHLSAAEPTGLLLPELHQATQAPNEAAPVRLPVASSLSSDVAAVTLQVEQVSLKSEPAANQAVVPASSKSVRFPSRPGKGSYGAKCVVKANHFFAELPNKVLYQYDVSITPEVNSRARNRAVMEELVKLFKDSHLGGRLPVYDGRKSLYTAGPLPFTSKEFQVTLDDEDDGIRTERKQRNFRIVIKFAARADLHHLAMFLAGKQADAPQDALQILDIVLRELPTARYSSFARSFYSPHLGRRQPLGDGLESWQGFYQSIRPTQMGLSLNIDMSTTAFIEPLPVIDFVLQLLNRDAREVLSRPLSDSDRVKIKKALRGIKIEVTIVVIS</sequence>
<accession>A0A835VB01</accession>
<reference evidence="5 6" key="1">
    <citation type="journal article" date="2020" name="Nat. Food">
        <title>A phased Vanilla planifolia genome enables genetic improvement of flavour and production.</title>
        <authorList>
            <person name="Hasing T."/>
            <person name="Tang H."/>
            <person name="Brym M."/>
            <person name="Khazi F."/>
            <person name="Huang T."/>
            <person name="Chambers A.H."/>
        </authorList>
    </citation>
    <scope>NUCLEOTIDE SEQUENCE [LARGE SCALE GENOMIC DNA]</scope>
    <source>
        <tissue evidence="3">Leaf</tissue>
    </source>
</reference>
<comment type="caution">
    <text evidence="3">The sequence shown here is derived from an EMBL/GenBank/DDBJ whole genome shotgun (WGS) entry which is preliminary data.</text>
</comment>
<proteinExistence type="predicted"/>
<dbReference type="InterPro" id="IPR024357">
    <property type="entry name" value="Argonaut_Gly-rich"/>
</dbReference>
<evidence type="ECO:0000259" key="2">
    <source>
        <dbReference type="SMART" id="SM01163"/>
    </source>
</evidence>
<evidence type="ECO:0000313" key="3">
    <source>
        <dbReference type="EMBL" id="KAG0492052.1"/>
    </source>
</evidence>
<evidence type="ECO:0000313" key="4">
    <source>
        <dbReference type="EMBL" id="KAG0494146.1"/>
    </source>
</evidence>
<dbReference type="InterPro" id="IPR032474">
    <property type="entry name" value="Argonaute_N"/>
</dbReference>
<dbReference type="SUPFAM" id="SSF101690">
    <property type="entry name" value="PAZ domain"/>
    <property type="match status" value="1"/>
</dbReference>
<dbReference type="Pfam" id="PF16486">
    <property type="entry name" value="ArgoN"/>
    <property type="match status" value="1"/>
</dbReference>
<dbReference type="EMBL" id="JADCNM010000002">
    <property type="protein sequence ID" value="KAG0494146.1"/>
    <property type="molecule type" value="Genomic_DNA"/>
</dbReference>
<dbReference type="Proteomes" id="UP000639772">
    <property type="component" value="Unassembled WGS sequence"/>
</dbReference>
<dbReference type="InterPro" id="IPR014811">
    <property type="entry name" value="ArgoL1"/>
</dbReference>
<dbReference type="PANTHER" id="PTHR22891">
    <property type="entry name" value="EUKARYOTIC TRANSLATION INITIATION FACTOR 2C"/>
    <property type="match status" value="1"/>
</dbReference>
<name>A0A835VB01_VANPL</name>
<evidence type="ECO:0000256" key="1">
    <source>
        <dbReference type="SAM" id="MobiDB-lite"/>
    </source>
</evidence>
<evidence type="ECO:0000313" key="5">
    <source>
        <dbReference type="Proteomes" id="UP000636800"/>
    </source>
</evidence>
<dbReference type="SMART" id="SM01163">
    <property type="entry name" value="DUF1785"/>
    <property type="match status" value="1"/>
</dbReference>
<dbReference type="EMBL" id="JADCNL010000002">
    <property type="protein sequence ID" value="KAG0492052.1"/>
    <property type="molecule type" value="Genomic_DNA"/>
</dbReference>
<dbReference type="Pfam" id="PF12764">
    <property type="entry name" value="Gly-rich_Ago1"/>
    <property type="match status" value="1"/>
</dbReference>
<organism evidence="3 5">
    <name type="scientific">Vanilla planifolia</name>
    <name type="common">Vanilla</name>
    <dbReference type="NCBI Taxonomy" id="51239"/>
    <lineage>
        <taxon>Eukaryota</taxon>
        <taxon>Viridiplantae</taxon>
        <taxon>Streptophyta</taxon>
        <taxon>Embryophyta</taxon>
        <taxon>Tracheophyta</taxon>
        <taxon>Spermatophyta</taxon>
        <taxon>Magnoliopsida</taxon>
        <taxon>Liliopsida</taxon>
        <taxon>Asparagales</taxon>
        <taxon>Orchidaceae</taxon>
        <taxon>Vanilloideae</taxon>
        <taxon>Vanilleae</taxon>
        <taxon>Vanilla</taxon>
    </lineage>
</organism>
<dbReference type="Proteomes" id="UP000636800">
    <property type="component" value="Chromosome 2"/>
</dbReference>
<feature type="region of interest" description="Disordered" evidence="1">
    <location>
        <begin position="1"/>
        <end position="90"/>
    </location>
</feature>
<feature type="compositionally biased region" description="Low complexity" evidence="1">
    <location>
        <begin position="14"/>
        <end position="23"/>
    </location>
</feature>
<dbReference type="Pfam" id="PF08699">
    <property type="entry name" value="ArgoL1"/>
    <property type="match status" value="1"/>
</dbReference>
<gene>
    <name evidence="4" type="ORF">HPP92_005140</name>
    <name evidence="3" type="ORF">HPP92_005450</name>
</gene>
<dbReference type="AlphaFoldDB" id="A0A835VB01"/>
<dbReference type="Gene3D" id="2.170.260.10">
    <property type="entry name" value="paz domain"/>
    <property type="match status" value="1"/>
</dbReference>
<feature type="domain" description="Argonaute linker 1" evidence="2">
    <location>
        <begin position="357"/>
        <end position="409"/>
    </location>
</feature>
<dbReference type="OrthoDB" id="673267at2759"/>